<dbReference type="AlphaFoldDB" id="A0A0F9CU03"/>
<protein>
    <submittedName>
        <fullName evidence="1">Uncharacterized protein</fullName>
    </submittedName>
</protein>
<evidence type="ECO:0000313" key="1">
    <source>
        <dbReference type="EMBL" id="KKL01890.1"/>
    </source>
</evidence>
<organism evidence="1">
    <name type="scientific">marine sediment metagenome</name>
    <dbReference type="NCBI Taxonomy" id="412755"/>
    <lineage>
        <taxon>unclassified sequences</taxon>
        <taxon>metagenomes</taxon>
        <taxon>ecological metagenomes</taxon>
    </lineage>
</organism>
<proteinExistence type="predicted"/>
<name>A0A0F9CU03_9ZZZZ</name>
<dbReference type="EMBL" id="LAZR01044956">
    <property type="protein sequence ID" value="KKL01890.1"/>
    <property type="molecule type" value="Genomic_DNA"/>
</dbReference>
<comment type="caution">
    <text evidence="1">The sequence shown here is derived from an EMBL/GenBank/DDBJ whole genome shotgun (WGS) entry which is preliminary data.</text>
</comment>
<reference evidence="1" key="1">
    <citation type="journal article" date="2015" name="Nature">
        <title>Complex archaea that bridge the gap between prokaryotes and eukaryotes.</title>
        <authorList>
            <person name="Spang A."/>
            <person name="Saw J.H."/>
            <person name="Jorgensen S.L."/>
            <person name="Zaremba-Niedzwiedzka K."/>
            <person name="Martijn J."/>
            <person name="Lind A.E."/>
            <person name="van Eijk R."/>
            <person name="Schleper C."/>
            <person name="Guy L."/>
            <person name="Ettema T.J."/>
        </authorList>
    </citation>
    <scope>NUCLEOTIDE SEQUENCE</scope>
</reference>
<accession>A0A0F9CU03</accession>
<sequence>MYALHPGLIKSEYDGDIHHIPAGKLAMLYKIKPGNWIIWDDSSPRANLGRNWDDYTHLFPRDDGNYNLVK</sequence>
<gene>
    <name evidence="1" type="ORF">LCGC14_2626750</name>
</gene>